<evidence type="ECO:0000313" key="2">
    <source>
        <dbReference type="Proteomes" id="UP000598820"/>
    </source>
</evidence>
<accession>A0A927ARM2</accession>
<protein>
    <submittedName>
        <fullName evidence="1">Uncharacterized protein</fullName>
    </submittedName>
</protein>
<evidence type="ECO:0000313" key="1">
    <source>
        <dbReference type="EMBL" id="MBD2699975.1"/>
    </source>
</evidence>
<dbReference type="SUPFAM" id="SSF51182">
    <property type="entry name" value="RmlC-like cupins"/>
    <property type="match status" value="1"/>
</dbReference>
<keyword evidence="2" id="KW-1185">Reference proteome</keyword>
<dbReference type="EMBL" id="JACWZY010000003">
    <property type="protein sequence ID" value="MBD2699975.1"/>
    <property type="molecule type" value="Genomic_DNA"/>
</dbReference>
<dbReference type="InterPro" id="IPR011051">
    <property type="entry name" value="RmlC_Cupin_sf"/>
</dbReference>
<reference evidence="1" key="1">
    <citation type="submission" date="2020-09" db="EMBL/GenBank/DDBJ databases">
        <authorList>
            <person name="Kim M.K."/>
        </authorList>
    </citation>
    <scope>NUCLEOTIDE SEQUENCE</scope>
    <source>
        <strain evidence="1">BT702</strain>
    </source>
</reference>
<dbReference type="AlphaFoldDB" id="A0A927ARM2"/>
<comment type="caution">
    <text evidence="1">The sequence shown here is derived from an EMBL/GenBank/DDBJ whole genome shotgun (WGS) entry which is preliminary data.</text>
</comment>
<dbReference type="RefSeq" id="WP_190885837.1">
    <property type="nucleotide sequence ID" value="NZ_JACWZY010000003.1"/>
</dbReference>
<sequence length="141" mass="16852">MKYRKEIMSREFTKHLLDFKSKNSSLHLVIHHFKGPDKGGPHDHPFRFRTHILKGSYTERVYFHAPDGQWSFEDIERKADTTHVVEAECIHEIIHLPEGDCWTVIQPEQKVREPGFWRFKPDGIWFRQWNGKWQPFVGAEV</sequence>
<gene>
    <name evidence="1" type="ORF">IC229_04970</name>
</gene>
<proteinExistence type="predicted"/>
<dbReference type="Proteomes" id="UP000598820">
    <property type="component" value="Unassembled WGS sequence"/>
</dbReference>
<organism evidence="1 2">
    <name type="scientific">Spirosoma profusum</name>
    <dbReference type="NCBI Taxonomy" id="2771354"/>
    <lineage>
        <taxon>Bacteria</taxon>
        <taxon>Pseudomonadati</taxon>
        <taxon>Bacteroidota</taxon>
        <taxon>Cytophagia</taxon>
        <taxon>Cytophagales</taxon>
        <taxon>Cytophagaceae</taxon>
        <taxon>Spirosoma</taxon>
    </lineage>
</organism>
<name>A0A927ARM2_9BACT</name>